<dbReference type="Pfam" id="PF03473">
    <property type="entry name" value="MOSC"/>
    <property type="match status" value="1"/>
</dbReference>
<dbReference type="InterPro" id="IPR011037">
    <property type="entry name" value="Pyrv_Knase-like_insert_dom_sf"/>
</dbReference>
<dbReference type="Proteomes" id="UP001595724">
    <property type="component" value="Unassembled WGS sequence"/>
</dbReference>
<dbReference type="RefSeq" id="WP_386713213.1">
    <property type="nucleotide sequence ID" value="NZ_JBHRYF010000023.1"/>
</dbReference>
<organism evidence="2 3">
    <name type="scientific">Luteimonas notoginsengisoli</name>
    <dbReference type="NCBI Taxonomy" id="1578200"/>
    <lineage>
        <taxon>Bacteria</taxon>
        <taxon>Pseudomonadati</taxon>
        <taxon>Pseudomonadota</taxon>
        <taxon>Gammaproteobacteria</taxon>
        <taxon>Lysobacterales</taxon>
        <taxon>Lysobacteraceae</taxon>
        <taxon>Luteimonas</taxon>
    </lineage>
</organism>
<dbReference type="PROSITE" id="PS51340">
    <property type="entry name" value="MOSC"/>
    <property type="match status" value="1"/>
</dbReference>
<name>A0ABV7UX72_9GAMM</name>
<dbReference type="EMBL" id="JBHRYF010000023">
    <property type="protein sequence ID" value="MFC3661560.1"/>
    <property type="molecule type" value="Genomic_DNA"/>
</dbReference>
<comment type="caution">
    <text evidence="2">The sequence shown here is derived from an EMBL/GenBank/DDBJ whole genome shotgun (WGS) entry which is preliminary data.</text>
</comment>
<accession>A0ABV7UX72</accession>
<gene>
    <name evidence="2" type="ORF">ACFOM9_15985</name>
</gene>
<evidence type="ECO:0000313" key="2">
    <source>
        <dbReference type="EMBL" id="MFC3661560.1"/>
    </source>
</evidence>
<dbReference type="InterPro" id="IPR005302">
    <property type="entry name" value="MoCF_Sase_C"/>
</dbReference>
<feature type="domain" description="MOSC" evidence="1">
    <location>
        <begin position="104"/>
        <end position="244"/>
    </location>
</feature>
<keyword evidence="3" id="KW-1185">Reference proteome</keyword>
<evidence type="ECO:0000259" key="1">
    <source>
        <dbReference type="PROSITE" id="PS51340"/>
    </source>
</evidence>
<dbReference type="InterPro" id="IPR005303">
    <property type="entry name" value="MOCOS_middle"/>
</dbReference>
<dbReference type="Pfam" id="PF03476">
    <property type="entry name" value="MOSC_N"/>
    <property type="match status" value="1"/>
</dbReference>
<protein>
    <submittedName>
        <fullName evidence="2">MOSC domain-containing protein</fullName>
    </submittedName>
</protein>
<proteinExistence type="predicted"/>
<reference evidence="3" key="1">
    <citation type="journal article" date="2019" name="Int. J. Syst. Evol. Microbiol.">
        <title>The Global Catalogue of Microorganisms (GCM) 10K type strain sequencing project: providing services to taxonomists for standard genome sequencing and annotation.</title>
        <authorList>
            <consortium name="The Broad Institute Genomics Platform"/>
            <consortium name="The Broad Institute Genome Sequencing Center for Infectious Disease"/>
            <person name="Wu L."/>
            <person name="Ma J."/>
        </authorList>
    </citation>
    <scope>NUCLEOTIDE SEQUENCE [LARGE SCALE GENOMIC DNA]</scope>
    <source>
        <strain evidence="3">KCTC 42211</strain>
    </source>
</reference>
<dbReference type="SUPFAM" id="SSF50800">
    <property type="entry name" value="PK beta-barrel domain-like"/>
    <property type="match status" value="1"/>
</dbReference>
<evidence type="ECO:0000313" key="3">
    <source>
        <dbReference type="Proteomes" id="UP001595724"/>
    </source>
</evidence>
<sequence>MSGNRNAKRVDQVIGRVVGLWRYPVKSMAAEALHAVDVSWHGLAGDRRWAFVREGLERSGFPWLTLRQRAEMRRYVPSFVDPARPDASATRVRTPTGADLDVADPVLAAELASDGARVIRLDRGAFDAFPLSLITTATIAAIGDRVGMALDAQRFRPNLLVEADSAEPFVEDTWVGRVLRIGALRMRVDARDGRCVVITIDPATSEREPAVLRTVAHEREGKLGVYGSTVTPGRIALQEAVAIEEDG</sequence>